<dbReference type="InterPro" id="IPR018357">
    <property type="entry name" value="Hexapep_transf_CS"/>
</dbReference>
<reference evidence="4 5" key="1">
    <citation type="submission" date="2018-08" db="EMBL/GenBank/DDBJ databases">
        <title>Erythrobacter zhengii sp.nov., a bacterium isolated from deep-sea sediment.</title>
        <authorList>
            <person name="Fang C."/>
            <person name="Wu Y.-H."/>
            <person name="Sun C."/>
            <person name="Wang H."/>
            <person name="Cheng H."/>
            <person name="Meng F.-X."/>
            <person name="Wang C.-S."/>
            <person name="Xu X.-W."/>
        </authorList>
    </citation>
    <scope>NUCLEOTIDE SEQUENCE [LARGE SCALE GENOMIC DNA]</scope>
    <source>
        <strain evidence="4 5">V18</strain>
    </source>
</reference>
<evidence type="ECO:0000313" key="5">
    <source>
        <dbReference type="Proteomes" id="UP000286576"/>
    </source>
</evidence>
<dbReference type="InterPro" id="IPR051159">
    <property type="entry name" value="Hexapeptide_acetyltransf"/>
</dbReference>
<dbReference type="Gene3D" id="2.160.10.10">
    <property type="entry name" value="Hexapeptide repeat proteins"/>
    <property type="match status" value="1"/>
</dbReference>
<dbReference type="SUPFAM" id="SSF51161">
    <property type="entry name" value="Trimeric LpxA-like enzymes"/>
    <property type="match status" value="1"/>
</dbReference>
<evidence type="ECO:0000256" key="3">
    <source>
        <dbReference type="ARBA" id="ARBA00023315"/>
    </source>
</evidence>
<dbReference type="InterPro" id="IPR001451">
    <property type="entry name" value="Hexapep"/>
</dbReference>
<evidence type="ECO:0000313" key="4">
    <source>
        <dbReference type="EMBL" id="RIV83043.1"/>
    </source>
</evidence>
<dbReference type="Pfam" id="PF00132">
    <property type="entry name" value="Hexapep"/>
    <property type="match status" value="1"/>
</dbReference>
<dbReference type="Proteomes" id="UP000286576">
    <property type="component" value="Unassembled WGS sequence"/>
</dbReference>
<dbReference type="InterPro" id="IPR011004">
    <property type="entry name" value="Trimer_LpxA-like_sf"/>
</dbReference>
<sequence length="191" mass="20936">MDEVSLARKDSPSRLRRLFRLVGSSFDPRAWLHLFRIVNYYNYSHVAPRRQVRFGESPNVSPDTVFTNADRIEIGNRVRIGSRCYFWAGPSTGRIIIGDDVLFGPEVMLTAASYLYNAGTPVTEQPMKEADICIGNDVWLGTRAIVLAGASIGDHAIIAAGAVVRGDVEPMSIMAGSPAKRIGSRELPRSG</sequence>
<organism evidence="4 5">
    <name type="scientific">Aurantiacibacter zhengii</name>
    <dbReference type="NCBI Taxonomy" id="2307003"/>
    <lineage>
        <taxon>Bacteria</taxon>
        <taxon>Pseudomonadati</taxon>
        <taxon>Pseudomonadota</taxon>
        <taxon>Alphaproteobacteria</taxon>
        <taxon>Sphingomonadales</taxon>
        <taxon>Erythrobacteraceae</taxon>
        <taxon>Aurantiacibacter</taxon>
    </lineage>
</organism>
<evidence type="ECO:0000256" key="2">
    <source>
        <dbReference type="ARBA" id="ARBA00022737"/>
    </source>
</evidence>
<protein>
    <submittedName>
        <fullName evidence="4">Acyltransferase</fullName>
    </submittedName>
</protein>
<dbReference type="PANTHER" id="PTHR23416">
    <property type="entry name" value="SIALIC ACID SYNTHASE-RELATED"/>
    <property type="match status" value="1"/>
</dbReference>
<gene>
    <name evidence="4" type="ORF">D2V07_17120</name>
</gene>
<dbReference type="OrthoDB" id="9815592at2"/>
<accession>A0A418NN28</accession>
<comment type="caution">
    <text evidence="4">The sequence shown here is derived from an EMBL/GenBank/DDBJ whole genome shotgun (WGS) entry which is preliminary data.</text>
</comment>
<keyword evidence="5" id="KW-1185">Reference proteome</keyword>
<dbReference type="CDD" id="cd04647">
    <property type="entry name" value="LbH_MAT_like"/>
    <property type="match status" value="1"/>
</dbReference>
<proteinExistence type="predicted"/>
<dbReference type="PROSITE" id="PS00101">
    <property type="entry name" value="HEXAPEP_TRANSFERASES"/>
    <property type="match status" value="1"/>
</dbReference>
<dbReference type="GO" id="GO:0016746">
    <property type="term" value="F:acyltransferase activity"/>
    <property type="evidence" value="ECO:0007669"/>
    <property type="project" value="UniProtKB-KW"/>
</dbReference>
<evidence type="ECO:0000256" key="1">
    <source>
        <dbReference type="ARBA" id="ARBA00022679"/>
    </source>
</evidence>
<keyword evidence="3 4" id="KW-0012">Acyltransferase</keyword>
<dbReference type="AlphaFoldDB" id="A0A418NN28"/>
<name>A0A418NN28_9SPHN</name>
<dbReference type="RefSeq" id="WP_119588128.1">
    <property type="nucleotide sequence ID" value="NZ_CAWODQ010000004.1"/>
</dbReference>
<dbReference type="EMBL" id="QXFL01000012">
    <property type="protein sequence ID" value="RIV83043.1"/>
    <property type="molecule type" value="Genomic_DNA"/>
</dbReference>
<keyword evidence="1 4" id="KW-0808">Transferase</keyword>
<keyword evidence="2" id="KW-0677">Repeat</keyword>